<reference evidence="5" key="2">
    <citation type="journal article" date="2011" name="Environ. Microbiol.">
        <title>Time-series analyses of Monterey Bay coastal microbial picoplankton using a 'genome proxy' microarray.</title>
        <authorList>
            <person name="Rich V.I."/>
            <person name="Pham V.D."/>
            <person name="Eppley J."/>
            <person name="Shi Y."/>
            <person name="DeLong E.F."/>
        </authorList>
    </citation>
    <scope>NUCLEOTIDE SEQUENCE</scope>
</reference>
<dbReference type="InterPro" id="IPR003697">
    <property type="entry name" value="Maf-like"/>
</dbReference>
<comment type="function">
    <text evidence="3">Nucleoside triphosphate pyrophosphatase. May have a dual role in cell division arrest and in preventing the incorporation of modified nucleotides into cellular nucleic acids.</text>
</comment>
<evidence type="ECO:0000256" key="2">
    <source>
        <dbReference type="ARBA" id="ARBA00022801"/>
    </source>
</evidence>
<dbReference type="PIRSF" id="PIRSF006305">
    <property type="entry name" value="Maf"/>
    <property type="match status" value="1"/>
</dbReference>
<name>A9QP68_9BACT</name>
<keyword evidence="3" id="KW-0546">Nucleotide metabolism</keyword>
<dbReference type="GO" id="GO:0047429">
    <property type="term" value="F:nucleoside triphosphate diphosphatase activity"/>
    <property type="evidence" value="ECO:0007669"/>
    <property type="project" value="UniProtKB-EC"/>
</dbReference>
<evidence type="ECO:0000313" key="4">
    <source>
        <dbReference type="EMBL" id="ABX59236.1"/>
    </source>
</evidence>
<protein>
    <recommendedName>
        <fullName evidence="3">Nucleoside triphosphate pyrophosphatase</fullName>
        <ecNumber evidence="3">3.6.1.9</ecNumber>
    </recommendedName>
    <alternativeName>
        <fullName evidence="3">Nucleotide pyrophosphatase</fullName>
        <shortName evidence="3">Nucleotide PPase</shortName>
    </alternativeName>
</protein>
<sequence length="199" mass="22769">MKQKIILASESKIRRKLLLQAEVNFQSIAAKIDEDTIKESLKNEDAKPKDISDALAEYKAIRVANNFPTDIIIGCDQILVCNNEIISKARTLNEAKETLKLLRGKSHQLLSSAVIYDNNKPVWRTTSRVQLFMRDFTDEYLEYYIQTSGTDILSSVGCYLLENNGVNLFNRIQGDYFTALGFPLLEVLDFLRKRELIKT</sequence>
<comment type="caution">
    <text evidence="3">Lacks conserved residue(s) required for the propagation of feature annotation.</text>
</comment>
<accession>A9QP68</accession>
<dbReference type="EMBL" id="GU474935">
    <property type="protein sequence ID" value="ADI19918.1"/>
    <property type="molecule type" value="Genomic_DNA"/>
</dbReference>
<dbReference type="GO" id="GO:0005737">
    <property type="term" value="C:cytoplasm"/>
    <property type="evidence" value="ECO:0007669"/>
    <property type="project" value="UniProtKB-SubCell"/>
</dbReference>
<dbReference type="SUPFAM" id="SSF52972">
    <property type="entry name" value="ITPase-like"/>
    <property type="match status" value="1"/>
</dbReference>
<dbReference type="Gene3D" id="3.90.950.10">
    <property type="match status" value="1"/>
</dbReference>
<dbReference type="PANTHER" id="PTHR43213">
    <property type="entry name" value="BIFUNCTIONAL DTTP/UTP PYROPHOSPHATASE/METHYLTRANSFERASE PROTEIN-RELATED"/>
    <property type="match status" value="1"/>
</dbReference>
<feature type="active site" description="Proton acceptor" evidence="3">
    <location>
        <position position="76"/>
    </location>
</feature>
<keyword evidence="3" id="KW-0963">Cytoplasm</keyword>
<dbReference type="GO" id="GO:0009117">
    <property type="term" value="P:nucleotide metabolic process"/>
    <property type="evidence" value="ECO:0007669"/>
    <property type="project" value="UniProtKB-KW"/>
</dbReference>
<comment type="subcellular location">
    <subcellularLocation>
        <location evidence="3">Cytoplasm</location>
    </subcellularLocation>
</comment>
<dbReference type="Pfam" id="PF02545">
    <property type="entry name" value="Maf"/>
    <property type="match status" value="1"/>
</dbReference>
<dbReference type="EC" id="3.6.1.9" evidence="3"/>
<comment type="catalytic activity">
    <reaction evidence="3">
        <text>a 2'-deoxyribonucleoside 5'-triphosphate + H2O = a 2'-deoxyribonucleoside 5'-phosphate + diphosphate + H(+)</text>
        <dbReference type="Rhea" id="RHEA:44644"/>
        <dbReference type="ChEBI" id="CHEBI:15377"/>
        <dbReference type="ChEBI" id="CHEBI:15378"/>
        <dbReference type="ChEBI" id="CHEBI:33019"/>
        <dbReference type="ChEBI" id="CHEBI:61560"/>
        <dbReference type="ChEBI" id="CHEBI:65317"/>
        <dbReference type="EC" id="3.6.1.9"/>
    </reaction>
</comment>
<dbReference type="NCBIfam" id="TIGR00172">
    <property type="entry name" value="maf"/>
    <property type="match status" value="1"/>
</dbReference>
<reference evidence="4" key="1">
    <citation type="journal article" date="2008" name="Environ. Microbiol.">
        <title>Design and testing of 'genome-proxy' microarrays to profile marine microbial communities.</title>
        <authorList>
            <person name="Rich V.I."/>
            <person name="Konstantinidis K."/>
            <person name="DeLong E.F."/>
        </authorList>
    </citation>
    <scope>NUCLEOTIDE SEQUENCE</scope>
</reference>
<evidence type="ECO:0000256" key="3">
    <source>
        <dbReference type="HAMAP-Rule" id="MF_00528"/>
    </source>
</evidence>
<comment type="catalytic activity">
    <reaction evidence="3">
        <text>a ribonucleoside 5'-triphosphate + H2O = a ribonucleoside 5'-phosphate + diphosphate + H(+)</text>
        <dbReference type="Rhea" id="RHEA:23996"/>
        <dbReference type="ChEBI" id="CHEBI:15377"/>
        <dbReference type="ChEBI" id="CHEBI:15378"/>
        <dbReference type="ChEBI" id="CHEBI:33019"/>
        <dbReference type="ChEBI" id="CHEBI:58043"/>
        <dbReference type="ChEBI" id="CHEBI:61557"/>
        <dbReference type="EC" id="3.6.1.9"/>
    </reaction>
</comment>
<comment type="similarity">
    <text evidence="3">Belongs to the Maf family.</text>
</comment>
<organism evidence="4">
    <name type="scientific">uncultured marine bacterium EB000_55B11</name>
    <dbReference type="NCBI Taxonomy" id="480665"/>
    <lineage>
        <taxon>Bacteria</taxon>
        <taxon>environmental samples</taxon>
    </lineage>
</organism>
<proteinExistence type="inferred from homology"/>
<dbReference type="InterPro" id="IPR029001">
    <property type="entry name" value="ITPase-like_fam"/>
</dbReference>
<dbReference type="AlphaFoldDB" id="A9QP68"/>
<comment type="cofactor">
    <cofactor evidence="1 3">
        <name>a divalent metal cation</name>
        <dbReference type="ChEBI" id="CHEBI:60240"/>
    </cofactor>
</comment>
<gene>
    <name evidence="4" type="ORF">MBMO_EB00055B11g025</name>
</gene>
<dbReference type="CDD" id="cd00555">
    <property type="entry name" value="Maf"/>
    <property type="match status" value="1"/>
</dbReference>
<dbReference type="PANTHER" id="PTHR43213:SF5">
    <property type="entry name" value="BIFUNCTIONAL DTTP_UTP PYROPHOSPHATASE_METHYLTRANSFERASE PROTEIN-RELATED"/>
    <property type="match status" value="1"/>
</dbReference>
<dbReference type="EMBL" id="EU221239">
    <property type="protein sequence ID" value="ABX59236.1"/>
    <property type="molecule type" value="Genomic_DNA"/>
</dbReference>
<evidence type="ECO:0000256" key="1">
    <source>
        <dbReference type="ARBA" id="ARBA00001968"/>
    </source>
</evidence>
<dbReference type="HAMAP" id="MF_00528">
    <property type="entry name" value="Maf"/>
    <property type="match status" value="1"/>
</dbReference>
<evidence type="ECO:0000313" key="5">
    <source>
        <dbReference type="EMBL" id="ADI19918.1"/>
    </source>
</evidence>
<keyword evidence="2 3" id="KW-0378">Hydrolase</keyword>